<dbReference type="Proteomes" id="UP000281975">
    <property type="component" value="Unassembled WGS sequence"/>
</dbReference>
<feature type="compositionally biased region" description="Basic and acidic residues" evidence="1">
    <location>
        <begin position="167"/>
        <end position="180"/>
    </location>
</feature>
<gene>
    <name evidence="4" type="ORF">C7446_2656</name>
</gene>
<evidence type="ECO:0000256" key="2">
    <source>
        <dbReference type="SAM" id="SignalP"/>
    </source>
</evidence>
<accession>A0A420WUX5</accession>
<feature type="region of interest" description="Disordered" evidence="1">
    <location>
        <begin position="321"/>
        <end position="367"/>
    </location>
</feature>
<dbReference type="EMBL" id="RBIN01000007">
    <property type="protein sequence ID" value="RKQ97233.1"/>
    <property type="molecule type" value="Genomic_DNA"/>
</dbReference>
<feature type="chain" id="PRO_5019400059" description="FimV N-terminal domain-containing protein" evidence="2">
    <location>
        <begin position="20"/>
        <end position="653"/>
    </location>
</feature>
<keyword evidence="5" id="KW-1185">Reference proteome</keyword>
<evidence type="ECO:0000313" key="4">
    <source>
        <dbReference type="EMBL" id="RKQ97233.1"/>
    </source>
</evidence>
<proteinExistence type="predicted"/>
<comment type="caution">
    <text evidence="4">The sequence shown here is derived from an EMBL/GenBank/DDBJ whole genome shotgun (WGS) entry which is preliminary data.</text>
</comment>
<dbReference type="AlphaFoldDB" id="A0A420WUX5"/>
<feature type="region of interest" description="Disordered" evidence="1">
    <location>
        <begin position="479"/>
        <end position="566"/>
    </location>
</feature>
<feature type="compositionally biased region" description="Low complexity" evidence="1">
    <location>
        <begin position="191"/>
        <end position="201"/>
    </location>
</feature>
<feature type="domain" description="FimV N-terminal" evidence="3">
    <location>
        <begin position="25"/>
        <end position="131"/>
    </location>
</feature>
<dbReference type="InterPro" id="IPR057840">
    <property type="entry name" value="FimV_N"/>
</dbReference>
<feature type="region of interest" description="Disordered" evidence="1">
    <location>
        <begin position="222"/>
        <end position="243"/>
    </location>
</feature>
<feature type="compositionally biased region" description="Basic and acidic residues" evidence="1">
    <location>
        <begin position="509"/>
        <end position="519"/>
    </location>
</feature>
<feature type="signal peptide" evidence="2">
    <location>
        <begin position="1"/>
        <end position="19"/>
    </location>
</feature>
<keyword evidence="2" id="KW-0732">Signal</keyword>
<name>A0A420WUX5_9GAMM</name>
<dbReference type="OrthoDB" id="5298707at2"/>
<evidence type="ECO:0000256" key="1">
    <source>
        <dbReference type="SAM" id="MobiDB-lite"/>
    </source>
</evidence>
<feature type="region of interest" description="Disordered" evidence="1">
    <location>
        <begin position="133"/>
        <end position="202"/>
    </location>
</feature>
<protein>
    <recommendedName>
        <fullName evidence="3">FimV N-terminal domain-containing protein</fullName>
    </recommendedName>
</protein>
<dbReference type="Pfam" id="PF25800">
    <property type="entry name" value="FimV_N"/>
    <property type="match status" value="1"/>
</dbReference>
<sequence>MRQSRTLAMVLGLVAGTLAADAQALGIGPPVMHSWLGEPLQARLPLLDTASLDASAIHVQLADETAFDRAGLSRSAATDTLRFDVSGAPGSLYVTLQGRRPLTSPWLELVLAVTWPGGELTPVVTLLPAPPGSADAVAPAGEPVDRSAREMASGPLPAVAAQATGAADDRQALQAGERRATSGAEDEAAASHDSSAGSAEAQQLASLAERLTRFSARLEALEQQSAGQAEPAASGPPPWRPAFEGLRREQHQLAERLETLEAQREAASRARSGPPVSLPSSDNEPSPASHDDGWLIWLVPAAGLLLLATLMLVWRQRAWSQRDREASSRPSPAGTRAAREEEAVASQPYPTPEAATLPAASAAAEPRQAPIIASEEDQEAEDSGQCYRSVFEEEDAAGDEDVLEDARIFSDHGRPRQARELLEAARLRHPHHRETRLQLMAVLADLGEHEQLIEQARYFEGHPDPAVTRRVSQLLASREQAMTDRGGRHAVSSNEPAVAAGGVSATGPDEPRPGPREAADELVILPLGHPGGDTAGAETPSTDAAPALAGGETRDGVGHAGETRERSSAQEALAFPAEWTLEEVAFDAHERDNDASDIHADHDALLMRAHLLLEAGDHSVATPLLERLLAEGSEETRTATRTLMARFDLHESS</sequence>
<reference evidence="4 5" key="1">
    <citation type="submission" date="2018-10" db="EMBL/GenBank/DDBJ databases">
        <title>Genomic Encyclopedia of Type Strains, Phase IV (KMG-IV): sequencing the most valuable type-strain genomes for metagenomic binning, comparative biology and taxonomic classification.</title>
        <authorList>
            <person name="Goeker M."/>
        </authorList>
    </citation>
    <scope>NUCLEOTIDE SEQUENCE [LARGE SCALE GENOMIC DNA]</scope>
    <source>
        <strain evidence="4 5">DSM 23229</strain>
    </source>
</reference>
<dbReference type="RefSeq" id="WP_121173560.1">
    <property type="nucleotide sequence ID" value="NZ_RBIN01000007.1"/>
</dbReference>
<evidence type="ECO:0000313" key="5">
    <source>
        <dbReference type="Proteomes" id="UP000281975"/>
    </source>
</evidence>
<feature type="compositionally biased region" description="Basic and acidic residues" evidence="1">
    <location>
        <begin position="552"/>
        <end position="566"/>
    </location>
</feature>
<feature type="compositionally biased region" description="Low complexity" evidence="1">
    <location>
        <begin position="352"/>
        <end position="367"/>
    </location>
</feature>
<evidence type="ECO:0000259" key="3">
    <source>
        <dbReference type="Pfam" id="PF25800"/>
    </source>
</evidence>
<feature type="region of interest" description="Disordered" evidence="1">
    <location>
        <begin position="262"/>
        <end position="289"/>
    </location>
</feature>
<organism evidence="4 5">
    <name type="scientific">Kushneria sinocarnis</name>
    <dbReference type="NCBI Taxonomy" id="595502"/>
    <lineage>
        <taxon>Bacteria</taxon>
        <taxon>Pseudomonadati</taxon>
        <taxon>Pseudomonadota</taxon>
        <taxon>Gammaproteobacteria</taxon>
        <taxon>Oceanospirillales</taxon>
        <taxon>Halomonadaceae</taxon>
        <taxon>Kushneria</taxon>
    </lineage>
</organism>